<gene>
    <name evidence="1" type="ORF">HGG76_26665</name>
    <name evidence="2" type="ORF">HGG76_27630</name>
</gene>
<name>A0A7X6FSL5_9HYPH</name>
<comment type="caution">
    <text evidence="1">The sequence shown here is derived from an EMBL/GenBank/DDBJ whole genome shotgun (WGS) entry which is preliminary data.</text>
</comment>
<evidence type="ECO:0000313" key="3">
    <source>
        <dbReference type="Proteomes" id="UP000558475"/>
    </source>
</evidence>
<dbReference type="EMBL" id="JAAXZB010000005">
    <property type="protein sequence ID" value="NKW11369.1"/>
    <property type="molecule type" value="Genomic_DNA"/>
</dbReference>
<reference evidence="1 3" key="1">
    <citation type="submission" date="2020-04" db="EMBL/GenBank/DDBJ databases">
        <title>Whole genome sequencing of clinical and environmental type strains of Ochrobactrum.</title>
        <authorList>
            <person name="Dharne M."/>
        </authorList>
    </citation>
    <scope>NUCLEOTIDE SEQUENCE [LARGE SCALE GENOMIC DNA]</scope>
    <source>
        <strain evidence="1 3">DSM 13340</strain>
    </source>
</reference>
<sequence>MIALTDLKRITTQDRVDIVVIDTTASPEMKAFADNLIESYKSIQHELTNTVWRPNFLHQLSTEGLNGDNLYSRLRDLYQAGVETLAAFRNSGGSQWDSYFLKIHHRMSEIGADLDDLELHGNLPRMQADRWSIHGKLAL</sequence>
<evidence type="ECO:0000313" key="1">
    <source>
        <dbReference type="EMBL" id="NKW11193.1"/>
    </source>
</evidence>
<dbReference type="EMBL" id="JAAXZB010000005">
    <property type="protein sequence ID" value="NKW11193.1"/>
    <property type="molecule type" value="Genomic_DNA"/>
</dbReference>
<proteinExistence type="predicted"/>
<dbReference type="AlphaFoldDB" id="A0A7X6FSL5"/>
<protein>
    <submittedName>
        <fullName evidence="1">Uncharacterized protein</fullName>
    </submittedName>
</protein>
<organism evidence="1 3">
    <name type="scientific">Brucella tritici</name>
    <dbReference type="NCBI Taxonomy" id="94626"/>
    <lineage>
        <taxon>Bacteria</taxon>
        <taxon>Pseudomonadati</taxon>
        <taxon>Pseudomonadota</taxon>
        <taxon>Alphaproteobacteria</taxon>
        <taxon>Hyphomicrobiales</taxon>
        <taxon>Brucellaceae</taxon>
        <taxon>Brucella/Ochrobactrum group</taxon>
        <taxon>Brucella</taxon>
    </lineage>
</organism>
<evidence type="ECO:0000313" key="2">
    <source>
        <dbReference type="EMBL" id="NKW11369.1"/>
    </source>
</evidence>
<accession>A0A7X6FSL5</accession>
<dbReference type="Proteomes" id="UP000558475">
    <property type="component" value="Unassembled WGS sequence"/>
</dbReference>